<dbReference type="SUPFAM" id="SSF52540">
    <property type="entry name" value="P-loop containing nucleoside triphosphate hydrolases"/>
    <property type="match status" value="1"/>
</dbReference>
<evidence type="ECO:0000313" key="4">
    <source>
        <dbReference type="Proteomes" id="UP000016934"/>
    </source>
</evidence>
<dbReference type="Pfam" id="PF00931">
    <property type="entry name" value="NB-ARC"/>
    <property type="match status" value="1"/>
</dbReference>
<gene>
    <name evidence="3" type="ORF">COCSADRAFT_342117</name>
</gene>
<reference evidence="3 4" key="1">
    <citation type="journal article" date="2012" name="PLoS Pathog.">
        <title>Diverse lifestyles and strategies of plant pathogenesis encoded in the genomes of eighteen Dothideomycetes fungi.</title>
        <authorList>
            <person name="Ohm R.A."/>
            <person name="Feau N."/>
            <person name="Henrissat B."/>
            <person name="Schoch C.L."/>
            <person name="Horwitz B.A."/>
            <person name="Barry K.W."/>
            <person name="Condon B.J."/>
            <person name="Copeland A.C."/>
            <person name="Dhillon B."/>
            <person name="Glaser F."/>
            <person name="Hesse C.N."/>
            <person name="Kosti I."/>
            <person name="LaButti K."/>
            <person name="Lindquist E.A."/>
            <person name="Lucas S."/>
            <person name="Salamov A.A."/>
            <person name="Bradshaw R.E."/>
            <person name="Ciuffetti L."/>
            <person name="Hamelin R.C."/>
            <person name="Kema G.H.J."/>
            <person name="Lawrence C."/>
            <person name="Scott J.A."/>
            <person name="Spatafora J.W."/>
            <person name="Turgeon B.G."/>
            <person name="de Wit P.J.G.M."/>
            <person name="Zhong S."/>
            <person name="Goodwin S.B."/>
            <person name="Grigoriev I.V."/>
        </authorList>
    </citation>
    <scope>NUCLEOTIDE SEQUENCE [LARGE SCALE GENOMIC DNA]</scope>
    <source>
        <strain evidence="4">ND90Pr / ATCC 201652</strain>
    </source>
</reference>
<dbReference type="OMA" id="HGKREKW"/>
<sequence>MRLLKSSVTGSNFELTSFDDDLAPPYAILSHTWTENQEVTFDELLKGTSKDKDGYAKIRFCGERAAADGLEYFWVDTCCINKATSDELSTAVNSIFHWYQRAAKCYVLLIDVSVPEGATSTEISDILWKQAFQRSRWFTRGWTLQELLAPTSIKFFSRDGKWLGNKISLEQEINRVTGIPVEVLRDHSLTEFSIEERMSWSAKRTTTIKEDKVYCLLGIFGVFLALIYGEGEEYAALRLKEEIQKRQQGSKKVDLQDSSAVLSLPFLRNERFAGRESQLQSMKQILLSPSAHQWLTIYGLGGCGKSALALELAYRAFADQARRLVFWVPAISQESFELAYRDIGTQLRIPGIDDANADVKQLVRDALNSGNLGHWLMIVDNADDSEVLLGVSNKTTKLVRLIDYIPLSIGGSVFFTTRSRKAATDLTSNNVLELNDMDKFKARQLFVHRINNRALLSDETAVDALLEILTGLPLAIVQAATFINQNEISVSEYASLLQHAGTKAKLFSEHFEDPSRYRDMDSTVAKTWPISFEQIQRQDPLAVEYLSFIGCIDCIGIPQSLLPPRASTVHQIKAIETLTEYATDRLFDMHRLVHMALIWWLEGHGKREKWAGIAAARAEELLSHVWHERKEIRGVYLPHALYLAGLVDIVDGVMRALLLEQVGWCQHILGLYAISVTAN</sequence>
<dbReference type="PANTHER" id="PTHR10622:SF11">
    <property type="entry name" value="HET-DOMAIN-CONTAINING PROTEIN"/>
    <property type="match status" value="1"/>
</dbReference>
<dbReference type="PANTHER" id="PTHR10622">
    <property type="entry name" value="HET DOMAIN-CONTAINING PROTEIN"/>
    <property type="match status" value="1"/>
</dbReference>
<dbReference type="Gene3D" id="3.40.50.300">
    <property type="entry name" value="P-loop containing nucleotide triphosphate hydrolases"/>
    <property type="match status" value="1"/>
</dbReference>
<dbReference type="HOGENOM" id="CLU_000288_125_4_1"/>
<evidence type="ECO:0008006" key="5">
    <source>
        <dbReference type="Google" id="ProtNLM"/>
    </source>
</evidence>
<dbReference type="GeneID" id="19137520"/>
<evidence type="ECO:0000313" key="3">
    <source>
        <dbReference type="EMBL" id="EMD70002.1"/>
    </source>
</evidence>
<dbReference type="InterPro" id="IPR027417">
    <property type="entry name" value="P-loop_NTPase"/>
</dbReference>
<organism evidence="3 4">
    <name type="scientific">Cochliobolus sativus (strain ND90Pr / ATCC 201652)</name>
    <name type="common">Common root rot and spot blotch fungus</name>
    <name type="synonym">Bipolaris sorokiniana</name>
    <dbReference type="NCBI Taxonomy" id="665912"/>
    <lineage>
        <taxon>Eukaryota</taxon>
        <taxon>Fungi</taxon>
        <taxon>Dikarya</taxon>
        <taxon>Ascomycota</taxon>
        <taxon>Pezizomycotina</taxon>
        <taxon>Dothideomycetes</taxon>
        <taxon>Pleosporomycetidae</taxon>
        <taxon>Pleosporales</taxon>
        <taxon>Pleosporineae</taxon>
        <taxon>Pleosporaceae</taxon>
        <taxon>Bipolaris</taxon>
    </lineage>
</organism>
<accession>M2TMR3</accession>
<protein>
    <recommendedName>
        <fullName evidence="5">Heterokaryon incompatibility domain-containing protein</fullName>
    </recommendedName>
</protein>
<feature type="domain" description="NB-ARC" evidence="1">
    <location>
        <begin position="276"/>
        <end position="447"/>
    </location>
</feature>
<name>M2TMR3_COCSN</name>
<keyword evidence="4" id="KW-1185">Reference proteome</keyword>
<dbReference type="EMBL" id="KB445637">
    <property type="protein sequence ID" value="EMD70002.1"/>
    <property type="molecule type" value="Genomic_DNA"/>
</dbReference>
<feature type="domain" description="Heterokaryon incompatibility" evidence="2">
    <location>
        <begin position="26"/>
        <end position="111"/>
    </location>
</feature>
<dbReference type="OrthoDB" id="1658288at2759"/>
<dbReference type="InterPro" id="IPR002182">
    <property type="entry name" value="NB-ARC"/>
</dbReference>
<dbReference type="eggNOG" id="KOG1840">
    <property type="taxonomic scope" value="Eukaryota"/>
</dbReference>
<evidence type="ECO:0000259" key="1">
    <source>
        <dbReference type="Pfam" id="PF00931"/>
    </source>
</evidence>
<dbReference type="GO" id="GO:0043531">
    <property type="term" value="F:ADP binding"/>
    <property type="evidence" value="ECO:0007669"/>
    <property type="project" value="InterPro"/>
</dbReference>
<dbReference type="InterPro" id="IPR010730">
    <property type="entry name" value="HET"/>
</dbReference>
<dbReference type="Proteomes" id="UP000016934">
    <property type="component" value="Unassembled WGS sequence"/>
</dbReference>
<proteinExistence type="predicted"/>
<dbReference type="RefSeq" id="XP_007695162.1">
    <property type="nucleotide sequence ID" value="XM_007696972.1"/>
</dbReference>
<reference evidence="4" key="2">
    <citation type="journal article" date="2013" name="PLoS Genet.">
        <title>Comparative genome structure, secondary metabolite, and effector coding capacity across Cochliobolus pathogens.</title>
        <authorList>
            <person name="Condon B.J."/>
            <person name="Leng Y."/>
            <person name="Wu D."/>
            <person name="Bushley K.E."/>
            <person name="Ohm R.A."/>
            <person name="Otillar R."/>
            <person name="Martin J."/>
            <person name="Schackwitz W."/>
            <person name="Grimwood J."/>
            <person name="MohdZainudin N."/>
            <person name="Xue C."/>
            <person name="Wang R."/>
            <person name="Manning V.A."/>
            <person name="Dhillon B."/>
            <person name="Tu Z.J."/>
            <person name="Steffenson B.J."/>
            <person name="Salamov A."/>
            <person name="Sun H."/>
            <person name="Lowry S."/>
            <person name="LaButti K."/>
            <person name="Han J."/>
            <person name="Copeland A."/>
            <person name="Lindquist E."/>
            <person name="Barry K."/>
            <person name="Schmutz J."/>
            <person name="Baker S.E."/>
            <person name="Ciuffetti L.M."/>
            <person name="Grigoriev I.V."/>
            <person name="Zhong S."/>
            <person name="Turgeon B.G."/>
        </authorList>
    </citation>
    <scope>NUCLEOTIDE SEQUENCE [LARGE SCALE GENOMIC DNA]</scope>
    <source>
        <strain evidence="4">ND90Pr / ATCC 201652</strain>
    </source>
</reference>
<dbReference type="Pfam" id="PF06985">
    <property type="entry name" value="HET"/>
    <property type="match status" value="1"/>
</dbReference>
<dbReference type="KEGG" id="bsc:COCSADRAFT_342117"/>
<evidence type="ECO:0000259" key="2">
    <source>
        <dbReference type="Pfam" id="PF06985"/>
    </source>
</evidence>
<dbReference type="AlphaFoldDB" id="M2TMR3"/>